<keyword evidence="6 8" id="KW-0275">Fatty acid biosynthesis</keyword>
<evidence type="ECO:0000256" key="5">
    <source>
        <dbReference type="ARBA" id="ARBA00023098"/>
    </source>
</evidence>
<dbReference type="FunFam" id="2.40.50.100:FF:000003">
    <property type="entry name" value="Acetyl-CoA carboxylase biotin carboxyl carrier protein"/>
    <property type="match status" value="1"/>
</dbReference>
<keyword evidence="3 8" id="KW-0444">Lipid biosynthesis</keyword>
<evidence type="ECO:0000256" key="7">
    <source>
        <dbReference type="ARBA" id="ARBA00023267"/>
    </source>
</evidence>
<dbReference type="InterPro" id="IPR000089">
    <property type="entry name" value="Biotin_lipoyl"/>
</dbReference>
<comment type="caution">
    <text evidence="10">The sequence shown here is derived from an EMBL/GenBank/DDBJ whole genome shotgun (WGS) entry which is preliminary data.</text>
</comment>
<dbReference type="RefSeq" id="WP_280652260.1">
    <property type="nucleotide sequence ID" value="NZ_JANQDL010000114.1"/>
</dbReference>
<evidence type="ECO:0000313" key="10">
    <source>
        <dbReference type="EMBL" id="MDH6065520.1"/>
    </source>
</evidence>
<reference evidence="10 11" key="1">
    <citation type="journal article" date="2023" name="J. Phycol.">
        <title>Chrysosporum ovalisporum is synonymous with the true-branching cyanobacterium Umezakia natans (Nostocales/Aphanizomenonaceae).</title>
        <authorList>
            <person name="McGregor G.B."/>
            <person name="Sendall B.C."/>
            <person name="Niiyama Y."/>
            <person name="Tuji A."/>
            <person name="Willis A."/>
        </authorList>
    </citation>
    <scope>NUCLEOTIDE SEQUENCE [LARGE SCALE GENOMIC DNA]</scope>
    <source>
        <strain evidence="10 11">FSS-62</strain>
    </source>
</reference>
<evidence type="ECO:0000256" key="3">
    <source>
        <dbReference type="ARBA" id="ARBA00022516"/>
    </source>
</evidence>
<dbReference type="Pfam" id="PF00364">
    <property type="entry name" value="Biotin_lipoyl"/>
    <property type="match status" value="1"/>
</dbReference>
<name>A0AA43KH65_9CYAN</name>
<proteinExistence type="predicted"/>
<dbReference type="CDD" id="cd06850">
    <property type="entry name" value="biotinyl_domain"/>
    <property type="match status" value="1"/>
</dbReference>
<dbReference type="EMBL" id="JANQDL010000114">
    <property type="protein sequence ID" value="MDH6065520.1"/>
    <property type="molecule type" value="Genomic_DNA"/>
</dbReference>
<evidence type="ECO:0000259" key="9">
    <source>
        <dbReference type="PROSITE" id="PS50968"/>
    </source>
</evidence>
<dbReference type="GO" id="GO:0009317">
    <property type="term" value="C:acetyl-CoA carboxylase complex"/>
    <property type="evidence" value="ECO:0007669"/>
    <property type="project" value="InterPro"/>
</dbReference>
<dbReference type="InterPro" id="IPR001882">
    <property type="entry name" value="Biotin_BS"/>
</dbReference>
<evidence type="ECO:0000256" key="4">
    <source>
        <dbReference type="ARBA" id="ARBA00022832"/>
    </source>
</evidence>
<dbReference type="InterPro" id="IPR001249">
    <property type="entry name" value="AcCoA_biotinCC"/>
</dbReference>
<dbReference type="PRINTS" id="PR01071">
    <property type="entry name" value="ACOABIOTINCC"/>
</dbReference>
<dbReference type="GO" id="GO:0006633">
    <property type="term" value="P:fatty acid biosynthetic process"/>
    <property type="evidence" value="ECO:0007669"/>
    <property type="project" value="UniProtKB-KW"/>
</dbReference>
<organism evidence="10 11">
    <name type="scientific">Umezakia ovalisporum FSS-62</name>
    <dbReference type="NCBI Taxonomy" id="2971776"/>
    <lineage>
        <taxon>Bacteria</taxon>
        <taxon>Bacillati</taxon>
        <taxon>Cyanobacteriota</taxon>
        <taxon>Cyanophyceae</taxon>
        <taxon>Nostocales</taxon>
        <taxon>Nodulariaceae</taxon>
        <taxon>Umezakia</taxon>
    </lineage>
</organism>
<dbReference type="PANTHER" id="PTHR45266:SF3">
    <property type="entry name" value="OXALOACETATE DECARBOXYLASE ALPHA CHAIN"/>
    <property type="match status" value="1"/>
</dbReference>
<dbReference type="InterPro" id="IPR011053">
    <property type="entry name" value="Single_hybrid_motif"/>
</dbReference>
<evidence type="ECO:0000256" key="6">
    <source>
        <dbReference type="ARBA" id="ARBA00023160"/>
    </source>
</evidence>
<dbReference type="NCBIfam" id="TIGR00531">
    <property type="entry name" value="BCCP"/>
    <property type="match status" value="1"/>
</dbReference>
<dbReference type="PROSITE" id="PS00188">
    <property type="entry name" value="BIOTIN"/>
    <property type="match status" value="1"/>
</dbReference>
<protein>
    <recommendedName>
        <fullName evidence="2 8">Biotin carboxyl carrier protein of acetyl-CoA carboxylase</fullName>
    </recommendedName>
</protein>
<keyword evidence="4 8" id="KW-0276">Fatty acid metabolism</keyword>
<dbReference type="PROSITE" id="PS50968">
    <property type="entry name" value="BIOTINYL_LIPOYL"/>
    <property type="match status" value="1"/>
</dbReference>
<keyword evidence="10" id="KW-0436">Ligase</keyword>
<comment type="pathway">
    <text evidence="1 8">Lipid metabolism; fatty acid biosynthesis.</text>
</comment>
<dbReference type="InterPro" id="IPR050709">
    <property type="entry name" value="Biotin_Carboxyl_Carrier/Decarb"/>
</dbReference>
<sequence>MPLEFNEIRQLLATIAQTDITEVTLKSDDFELTVRKSGSRDAQPAPSQIMEVGTGRVLESVVTAPSMQLSANPPSTIDKRLVEVLSPMVGTFYSAPAPGEAPFVKVGDRVRVGQTVCIIEAMKLMNEIEAEVSGQVMEILLQNGEPVEYGQALMRINPD</sequence>
<gene>
    <name evidence="10" type="primary">accB</name>
    <name evidence="10" type="ORF">NWP23_17550</name>
</gene>
<dbReference type="PANTHER" id="PTHR45266">
    <property type="entry name" value="OXALOACETATE DECARBOXYLASE ALPHA CHAIN"/>
    <property type="match status" value="1"/>
</dbReference>
<evidence type="ECO:0000256" key="1">
    <source>
        <dbReference type="ARBA" id="ARBA00005194"/>
    </source>
</evidence>
<dbReference type="Proteomes" id="UP001159370">
    <property type="component" value="Unassembled WGS sequence"/>
</dbReference>
<dbReference type="NCBIfam" id="NF005457">
    <property type="entry name" value="PRK07051.1"/>
    <property type="match status" value="1"/>
</dbReference>
<dbReference type="AlphaFoldDB" id="A0AA43KH65"/>
<dbReference type="Gene3D" id="2.40.50.100">
    <property type="match status" value="1"/>
</dbReference>
<evidence type="ECO:0000256" key="2">
    <source>
        <dbReference type="ARBA" id="ARBA00017562"/>
    </source>
</evidence>
<keyword evidence="5 8" id="KW-0443">Lipid metabolism</keyword>
<comment type="function">
    <text evidence="8">This protein is a component of the acetyl coenzyme A carboxylase complex; first, biotin carboxylase catalyzes the carboxylation of the carrier protein and then the transcarboxylase transfers the carboxyl group to form malonyl-CoA.</text>
</comment>
<feature type="domain" description="Lipoyl-binding" evidence="9">
    <location>
        <begin position="81"/>
        <end position="157"/>
    </location>
</feature>
<evidence type="ECO:0000313" key="11">
    <source>
        <dbReference type="Proteomes" id="UP001159370"/>
    </source>
</evidence>
<dbReference type="SUPFAM" id="SSF51230">
    <property type="entry name" value="Single hybrid motif"/>
    <property type="match status" value="1"/>
</dbReference>
<keyword evidence="7 8" id="KW-0092">Biotin</keyword>
<accession>A0AA43KH65</accession>
<dbReference type="GO" id="GO:0003989">
    <property type="term" value="F:acetyl-CoA carboxylase activity"/>
    <property type="evidence" value="ECO:0007669"/>
    <property type="project" value="InterPro"/>
</dbReference>
<evidence type="ECO:0000256" key="8">
    <source>
        <dbReference type="RuleBase" id="RU364072"/>
    </source>
</evidence>